<proteinExistence type="predicted"/>
<evidence type="ECO:0000256" key="1">
    <source>
        <dbReference type="ARBA" id="ARBA00023002"/>
    </source>
</evidence>
<dbReference type="InterPro" id="IPR051267">
    <property type="entry name" value="STEAP_metalloreductase"/>
</dbReference>
<dbReference type="SUPFAM" id="SSF51735">
    <property type="entry name" value="NAD(P)-binding Rossmann-fold domains"/>
    <property type="match status" value="1"/>
</dbReference>
<evidence type="ECO:0000313" key="4">
    <source>
        <dbReference type="Proteomes" id="UP000192455"/>
    </source>
</evidence>
<accession>A0A1R3W7S5</accession>
<dbReference type="Pfam" id="PF03807">
    <property type="entry name" value="F420_oxidored"/>
    <property type="match status" value="1"/>
</dbReference>
<dbReference type="PANTHER" id="PTHR14239">
    <property type="entry name" value="DUDULIN-RELATED"/>
    <property type="match status" value="1"/>
</dbReference>
<dbReference type="EMBL" id="FTPS01000001">
    <property type="protein sequence ID" value="SIT73730.1"/>
    <property type="molecule type" value="Genomic_DNA"/>
</dbReference>
<organism evidence="3 4">
    <name type="scientific">Pontibaca methylaminivorans</name>
    <dbReference type="NCBI Taxonomy" id="515897"/>
    <lineage>
        <taxon>Bacteria</taxon>
        <taxon>Pseudomonadati</taxon>
        <taxon>Pseudomonadota</taxon>
        <taxon>Alphaproteobacteria</taxon>
        <taxon>Rhodobacterales</taxon>
        <taxon>Roseobacteraceae</taxon>
        <taxon>Pontibaca</taxon>
    </lineage>
</organism>
<feature type="domain" description="Pyrroline-5-carboxylate reductase catalytic N-terminal" evidence="2">
    <location>
        <begin position="3"/>
        <end position="92"/>
    </location>
</feature>
<evidence type="ECO:0000313" key="3">
    <source>
        <dbReference type="EMBL" id="SIT73730.1"/>
    </source>
</evidence>
<dbReference type="Gene3D" id="3.40.50.720">
    <property type="entry name" value="NAD(P)-binding Rossmann-like Domain"/>
    <property type="match status" value="1"/>
</dbReference>
<dbReference type="InterPro" id="IPR036291">
    <property type="entry name" value="NAD(P)-bd_dom_sf"/>
</dbReference>
<dbReference type="RefSeq" id="WP_234967665.1">
    <property type="nucleotide sequence ID" value="NZ_FTPS01000001.1"/>
</dbReference>
<dbReference type="GO" id="GO:0016491">
    <property type="term" value="F:oxidoreductase activity"/>
    <property type="evidence" value="ECO:0007669"/>
    <property type="project" value="UniProtKB-KW"/>
</dbReference>
<dbReference type="STRING" id="515897.SAMN05421849_0032"/>
<name>A0A1R3W7S5_9RHOB</name>
<gene>
    <name evidence="3" type="ORF">SAMN05421849_0032</name>
</gene>
<keyword evidence="1" id="KW-0560">Oxidoreductase</keyword>
<sequence length="210" mass="21178">MSISIIGAGNMAKGLATRFASAGHSVTLASRDKAKAEAAARDVGNGVSSAPLASAAQSGDIVVLAVPYDTAGDVIEAAGGFAGKIVIDITNPMKADFSGLSIGHTTSAAEEIQKRAPQAKVVKAFNTIFAQVLQNGGQVAGRPATVFVAGDDKAARAAVIDLARSAGFETLETGALVTARYLEPTAALNITLGYGLGHGTDIAPTWQRAA</sequence>
<protein>
    <recommendedName>
        <fullName evidence="2">Pyrroline-5-carboxylate reductase catalytic N-terminal domain-containing protein</fullName>
    </recommendedName>
</protein>
<dbReference type="InterPro" id="IPR028939">
    <property type="entry name" value="P5C_Rdtase_cat_N"/>
</dbReference>
<keyword evidence="4" id="KW-1185">Reference proteome</keyword>
<reference evidence="3 4" key="1">
    <citation type="submission" date="2017-01" db="EMBL/GenBank/DDBJ databases">
        <authorList>
            <person name="Mah S.A."/>
            <person name="Swanson W.J."/>
            <person name="Moy G.W."/>
            <person name="Vacquier V.D."/>
        </authorList>
    </citation>
    <scope>NUCLEOTIDE SEQUENCE [LARGE SCALE GENOMIC DNA]</scope>
    <source>
        <strain evidence="3 4">DSM 21219</strain>
    </source>
</reference>
<evidence type="ECO:0000259" key="2">
    <source>
        <dbReference type="Pfam" id="PF03807"/>
    </source>
</evidence>
<dbReference type="PANTHER" id="PTHR14239:SF10">
    <property type="entry name" value="REDUCTASE"/>
    <property type="match status" value="1"/>
</dbReference>
<dbReference type="AlphaFoldDB" id="A0A1R3W7S5"/>
<dbReference type="Proteomes" id="UP000192455">
    <property type="component" value="Unassembled WGS sequence"/>
</dbReference>